<name>A0A7R8CQC3_LEPSM</name>
<evidence type="ECO:0000313" key="2">
    <source>
        <dbReference type="EMBL" id="CAF2893878.1"/>
    </source>
</evidence>
<gene>
    <name evidence="2" type="ORF">LSAA_7054</name>
</gene>
<dbReference type="Pfam" id="PF00651">
    <property type="entry name" value="BTB"/>
    <property type="match status" value="1"/>
</dbReference>
<keyword evidence="3" id="KW-1185">Reference proteome</keyword>
<protein>
    <submittedName>
        <fullName evidence="2">(salmon louse) hypothetical protein</fullName>
    </submittedName>
</protein>
<evidence type="ECO:0000313" key="3">
    <source>
        <dbReference type="Proteomes" id="UP000675881"/>
    </source>
</evidence>
<dbReference type="Gene3D" id="3.30.710.10">
    <property type="entry name" value="Potassium Channel Kv1.1, Chain A"/>
    <property type="match status" value="1"/>
</dbReference>
<feature type="domain" description="BTB" evidence="1">
    <location>
        <begin position="215"/>
        <end position="245"/>
    </location>
</feature>
<dbReference type="AlphaFoldDB" id="A0A7R8CQC3"/>
<dbReference type="InterPro" id="IPR000210">
    <property type="entry name" value="BTB/POZ_dom"/>
</dbReference>
<dbReference type="Proteomes" id="UP000675881">
    <property type="component" value="Chromosome 3"/>
</dbReference>
<sequence length="330" mass="36494">MGHLHIDKGANVNIIPTRLVPDKADPTYGGHIAVFGGSKNSYWWPCLSSADSEGFSPQKSCPCHFRLRAAYPGIAVLSGPWPYPDLKVLNTEQIITPDSTNKLAISSTSSNNDELLAAVKEDASLHLAIEATRPAHSLGKNCRKRAVKIIKDLMRKNHGTSIDELLFTYRLLLSRVATRLQNSYFQGQCAPRLDEYLHTNTSTPKEPIKKILPDLIQKEELLDVTLISGSNQIKAHKIILSACLPAVWRLDTVIKSSKVASLLTAMQNPVKASLIKEPESQDADLKILLSKYAIKSVMQVAKSERLFADALKGTKPQRKRKFSGGFLYPK</sequence>
<proteinExistence type="predicted"/>
<evidence type="ECO:0000259" key="1">
    <source>
        <dbReference type="Pfam" id="PF00651"/>
    </source>
</evidence>
<dbReference type="InterPro" id="IPR011333">
    <property type="entry name" value="SKP1/BTB/POZ_sf"/>
</dbReference>
<organism evidence="2 3">
    <name type="scientific">Lepeophtheirus salmonis</name>
    <name type="common">Salmon louse</name>
    <name type="synonym">Caligus salmonis</name>
    <dbReference type="NCBI Taxonomy" id="72036"/>
    <lineage>
        <taxon>Eukaryota</taxon>
        <taxon>Metazoa</taxon>
        <taxon>Ecdysozoa</taxon>
        <taxon>Arthropoda</taxon>
        <taxon>Crustacea</taxon>
        <taxon>Multicrustacea</taxon>
        <taxon>Hexanauplia</taxon>
        <taxon>Copepoda</taxon>
        <taxon>Siphonostomatoida</taxon>
        <taxon>Caligidae</taxon>
        <taxon>Lepeophtheirus</taxon>
    </lineage>
</organism>
<reference evidence="2" key="1">
    <citation type="submission" date="2021-02" db="EMBL/GenBank/DDBJ databases">
        <authorList>
            <person name="Bekaert M."/>
        </authorList>
    </citation>
    <scope>NUCLEOTIDE SEQUENCE</scope>
    <source>
        <strain evidence="2">IoA-00</strain>
    </source>
</reference>
<accession>A0A7R8CQC3</accession>
<dbReference type="SUPFAM" id="SSF54695">
    <property type="entry name" value="POZ domain"/>
    <property type="match status" value="1"/>
</dbReference>
<dbReference type="EMBL" id="HG994582">
    <property type="protein sequence ID" value="CAF2893878.1"/>
    <property type="molecule type" value="Genomic_DNA"/>
</dbReference>